<comment type="caution">
    <text evidence="1">The sequence shown here is derived from an EMBL/GenBank/DDBJ whole genome shotgun (WGS) entry which is preliminary data.</text>
</comment>
<protein>
    <submittedName>
        <fullName evidence="1">Uncharacterized protein</fullName>
    </submittedName>
</protein>
<proteinExistence type="predicted"/>
<keyword evidence="2" id="KW-1185">Reference proteome</keyword>
<dbReference type="Proteomes" id="UP001140096">
    <property type="component" value="Unassembled WGS sequence"/>
</dbReference>
<accession>A0ACC1LJ15</accession>
<dbReference type="EMBL" id="JANBUP010000851">
    <property type="protein sequence ID" value="KAJ2809943.1"/>
    <property type="molecule type" value="Genomic_DNA"/>
</dbReference>
<gene>
    <name evidence="1" type="ORF">H4S07_002966</name>
</gene>
<organism evidence="1 2">
    <name type="scientific">Coemansia furcata</name>
    <dbReference type="NCBI Taxonomy" id="417177"/>
    <lineage>
        <taxon>Eukaryota</taxon>
        <taxon>Fungi</taxon>
        <taxon>Fungi incertae sedis</taxon>
        <taxon>Zoopagomycota</taxon>
        <taxon>Kickxellomycotina</taxon>
        <taxon>Kickxellomycetes</taxon>
        <taxon>Kickxellales</taxon>
        <taxon>Kickxellaceae</taxon>
        <taxon>Coemansia</taxon>
    </lineage>
</organism>
<reference evidence="1" key="1">
    <citation type="submission" date="2022-07" db="EMBL/GenBank/DDBJ databases">
        <title>Phylogenomic reconstructions and comparative analyses of Kickxellomycotina fungi.</title>
        <authorList>
            <person name="Reynolds N.K."/>
            <person name="Stajich J.E."/>
            <person name="Barry K."/>
            <person name="Grigoriev I.V."/>
            <person name="Crous P."/>
            <person name="Smith M.E."/>
        </authorList>
    </citation>
    <scope>NUCLEOTIDE SEQUENCE</scope>
    <source>
        <strain evidence="1">CBS 102833</strain>
    </source>
</reference>
<name>A0ACC1LJ15_9FUNG</name>
<evidence type="ECO:0000313" key="2">
    <source>
        <dbReference type="Proteomes" id="UP001140096"/>
    </source>
</evidence>
<sequence length="121" mass="12703">MRPAWLKKDTTADAAAAAAAAAVEAAHAPPSSLLASPDSPRIKELTSATPGKPKALSRTRVRELLTIAMIRTYIVTFDLLRTLNLLLEGGGDCQMVTTSGSPLPPPFPALFSAPGTCRFSQ</sequence>
<evidence type="ECO:0000313" key="1">
    <source>
        <dbReference type="EMBL" id="KAJ2809943.1"/>
    </source>
</evidence>